<feature type="domain" description="Type VI secretion system IcmF C-terminal" evidence="2">
    <location>
        <begin position="775"/>
        <end position="878"/>
    </location>
</feature>
<dbReference type="AlphaFoldDB" id="A0A4Q2R8P8"/>
<reference evidence="5 6" key="2">
    <citation type="submission" date="2019-02" db="EMBL/GenBank/DDBJ databases">
        <title>'Lichenibacterium ramalinii' gen. nov. sp. nov., 'Lichenibacterium minor' gen. nov. sp. nov.</title>
        <authorList>
            <person name="Pankratov T."/>
        </authorList>
    </citation>
    <scope>NUCLEOTIDE SEQUENCE [LARGE SCALE GENOMIC DNA]</scope>
    <source>
        <strain evidence="5 6">RmlP001</strain>
    </source>
</reference>
<dbReference type="InterPro" id="IPR010623">
    <property type="entry name" value="IcmF_C"/>
</dbReference>
<name>A0A4Q2R8P8_9HYPH</name>
<keyword evidence="1" id="KW-0472">Membrane</keyword>
<dbReference type="Pfam" id="PF14331">
    <property type="entry name" value="IcmF-related_N"/>
    <property type="match status" value="1"/>
</dbReference>
<feature type="transmembrane region" description="Helical" evidence="1">
    <location>
        <begin position="463"/>
        <end position="482"/>
    </location>
</feature>
<comment type="caution">
    <text evidence="5">The sequence shown here is derived from an EMBL/GenBank/DDBJ whole genome shotgun (WGS) entry which is preliminary data.</text>
</comment>
<dbReference type="InterPro" id="IPR027417">
    <property type="entry name" value="P-loop_NTPase"/>
</dbReference>
<dbReference type="EMBL" id="QYBC01000027">
    <property type="protein sequence ID" value="RYB01874.1"/>
    <property type="molecule type" value="Genomic_DNA"/>
</dbReference>
<evidence type="ECO:0000259" key="4">
    <source>
        <dbReference type="Pfam" id="PF14331"/>
    </source>
</evidence>
<reference evidence="5 6" key="1">
    <citation type="submission" date="2018-09" db="EMBL/GenBank/DDBJ databases">
        <authorList>
            <person name="Grouzdev D.S."/>
            <person name="Krutkina M.S."/>
        </authorList>
    </citation>
    <scope>NUCLEOTIDE SEQUENCE [LARGE SCALE GENOMIC DNA]</scope>
    <source>
        <strain evidence="5 6">RmlP001</strain>
    </source>
</reference>
<dbReference type="Proteomes" id="UP000289411">
    <property type="component" value="Unassembled WGS sequence"/>
</dbReference>
<dbReference type="PANTHER" id="PTHR36153:SF1">
    <property type="entry name" value="TYPE VI SECRETION SYSTEM COMPONENT TSSM1"/>
    <property type="match status" value="1"/>
</dbReference>
<feature type="transmembrane region" description="Helical" evidence="1">
    <location>
        <begin position="61"/>
        <end position="80"/>
    </location>
</feature>
<dbReference type="Pfam" id="PF06761">
    <property type="entry name" value="IcmF-related"/>
    <property type="match status" value="1"/>
</dbReference>
<evidence type="ECO:0000313" key="5">
    <source>
        <dbReference type="EMBL" id="RYB01874.1"/>
    </source>
</evidence>
<feature type="domain" description="Type VI secretion system component TssM1 N-terminal" evidence="4">
    <location>
        <begin position="204"/>
        <end position="467"/>
    </location>
</feature>
<dbReference type="Gene3D" id="3.40.50.300">
    <property type="entry name" value="P-loop containing nucleotide triphosphate hydrolases"/>
    <property type="match status" value="1"/>
</dbReference>
<dbReference type="PANTHER" id="PTHR36153">
    <property type="entry name" value="INNER MEMBRANE PROTEIN-RELATED"/>
    <property type="match status" value="1"/>
</dbReference>
<keyword evidence="1" id="KW-1133">Transmembrane helix</keyword>
<gene>
    <name evidence="5" type="primary">tssM</name>
    <name evidence="5" type="ORF">D3272_24090</name>
</gene>
<dbReference type="SUPFAM" id="SSF52540">
    <property type="entry name" value="P-loop containing nucleoside triphosphate hydrolases"/>
    <property type="match status" value="1"/>
</dbReference>
<evidence type="ECO:0000256" key="1">
    <source>
        <dbReference type="SAM" id="Phobius"/>
    </source>
</evidence>
<dbReference type="NCBIfam" id="TIGR03348">
    <property type="entry name" value="VI_IcmF"/>
    <property type="match status" value="1"/>
</dbReference>
<evidence type="ECO:0000313" key="6">
    <source>
        <dbReference type="Proteomes" id="UP000289411"/>
    </source>
</evidence>
<dbReference type="InterPro" id="IPR025743">
    <property type="entry name" value="TssM1_N"/>
</dbReference>
<feature type="domain" description="IcmF-related" evidence="3">
    <location>
        <begin position="522"/>
        <end position="662"/>
    </location>
</feature>
<keyword evidence="6" id="KW-1185">Reference proteome</keyword>
<evidence type="ECO:0000259" key="3">
    <source>
        <dbReference type="Pfam" id="PF06761"/>
    </source>
</evidence>
<dbReference type="InterPro" id="IPR053156">
    <property type="entry name" value="T6SS_TssM-like"/>
</dbReference>
<evidence type="ECO:0000259" key="2">
    <source>
        <dbReference type="Pfam" id="PF06744"/>
    </source>
</evidence>
<dbReference type="InterPro" id="IPR009612">
    <property type="entry name" value="IcmF-rel"/>
</dbReference>
<keyword evidence="1" id="KW-0812">Transmembrane</keyword>
<feature type="transmembrane region" description="Helical" evidence="1">
    <location>
        <begin position="21"/>
        <end position="41"/>
    </location>
</feature>
<protein>
    <submittedName>
        <fullName evidence="5">Type VI secretion system membrane subunit TssM</fullName>
    </submittedName>
</protein>
<sequence>MMVLNWFYEIRSYIGAYGQHIKARWLLSLVWVLAISAMIWFYGDTLSFGTWRPLEAQRARLVAIGIAFAVWLAILLVRLVRARRADAALSDAVTADGRADPARAAADDVAEIRARLRTALKELRGKLRRGSVYSLPWYALIGPPGAGKTTALTNSGLNFPLADTIGDGPVEGVGGTRHCDWWFTEDSILIDTAGRYTAQDNEPEVERASWQGFLALLKKHRPRQPLNGALVMVGLDDILRAEPAERLRQARTIRKRLRELDEAFRLRVPAYLVLTKADRLAGFSAFFEHLDRPAREQVWGVTFPLPAPGRGGEGGLAARFASGLDGLVERLNGLLLDRLQAEADPQRRAEIFAFPSQVALLAEPLHEIMGEIGSDSRFDPAPRVRGVYFASAHQDRASLDFVSETTRSQFGVAAPDRAGEGDGTLEAGKSYFLARLLRDVVFNEASLVSTDPVRERRRRIARWAGAGAFAALVLALSGAWLLDYFGQERRLADTEARLGVYAAAAAAIPVADVRDADIGRALPALDEAAALVPPPEEGWRWAALHLPDQEPKVRAGANDVYRRALNGFLLPRLLVAVEGDLKRGGDAAATADALRLYPMLGARAAVDAPFATKALAGDIDGALPGDGRAPERADAGRKIAALLSGPLTPIALDPGAVAQAQAAGRVRERMAAWDKSGGALCRGAFEGHYPARAAADAGISQEDFTALFGPNGRFDSFFRETLAPLVDTGAHPWRWKDARPGAAGARDGLEAFERAAAIRDGFFGGANGALGITFDATPVSVAGASSVSMVLDGQQLDYATGDRGGPRPVALSWPSDAGSAGAEVSFRPGGPDAVLEHRGLWAPFHLLDAAQVQPSGTGGARVVFSAGARQATFDLHAETAANPFDLATLHGFNCPRAL</sequence>
<dbReference type="Pfam" id="PF06744">
    <property type="entry name" value="IcmF_C"/>
    <property type="match status" value="1"/>
</dbReference>
<dbReference type="RefSeq" id="WP_129221796.1">
    <property type="nucleotide sequence ID" value="NZ_QYBC01000027.1"/>
</dbReference>
<proteinExistence type="predicted"/>
<dbReference type="InterPro" id="IPR017731">
    <property type="entry name" value="TssM1-like"/>
</dbReference>
<dbReference type="OrthoDB" id="9758229at2"/>
<accession>A0A4Q2R8P8</accession>
<organism evidence="5 6">
    <name type="scientific">Lichenibacterium ramalinae</name>
    <dbReference type="NCBI Taxonomy" id="2316527"/>
    <lineage>
        <taxon>Bacteria</taxon>
        <taxon>Pseudomonadati</taxon>
        <taxon>Pseudomonadota</taxon>
        <taxon>Alphaproteobacteria</taxon>
        <taxon>Hyphomicrobiales</taxon>
        <taxon>Lichenihabitantaceae</taxon>
        <taxon>Lichenibacterium</taxon>
    </lineage>
</organism>